<dbReference type="EMBL" id="KK107304">
    <property type="protein sequence ID" value="EZA52944.1"/>
    <property type="molecule type" value="Genomic_DNA"/>
</dbReference>
<feature type="compositionally biased region" description="Basic and acidic residues" evidence="1">
    <location>
        <begin position="36"/>
        <end position="51"/>
    </location>
</feature>
<dbReference type="Proteomes" id="UP000053097">
    <property type="component" value="Unassembled WGS sequence"/>
</dbReference>
<dbReference type="AlphaFoldDB" id="A0A026WD23"/>
<feature type="region of interest" description="Disordered" evidence="1">
    <location>
        <begin position="1"/>
        <end position="88"/>
    </location>
</feature>
<feature type="compositionally biased region" description="Basic residues" evidence="1">
    <location>
        <begin position="24"/>
        <end position="35"/>
    </location>
</feature>
<keyword evidence="3" id="KW-1185">Reference proteome</keyword>
<organism evidence="2 3">
    <name type="scientific">Ooceraea biroi</name>
    <name type="common">Clonal raider ant</name>
    <name type="synonym">Cerapachys biroi</name>
    <dbReference type="NCBI Taxonomy" id="2015173"/>
    <lineage>
        <taxon>Eukaryota</taxon>
        <taxon>Metazoa</taxon>
        <taxon>Ecdysozoa</taxon>
        <taxon>Arthropoda</taxon>
        <taxon>Hexapoda</taxon>
        <taxon>Insecta</taxon>
        <taxon>Pterygota</taxon>
        <taxon>Neoptera</taxon>
        <taxon>Endopterygota</taxon>
        <taxon>Hymenoptera</taxon>
        <taxon>Apocrita</taxon>
        <taxon>Aculeata</taxon>
        <taxon>Formicoidea</taxon>
        <taxon>Formicidae</taxon>
        <taxon>Dorylinae</taxon>
        <taxon>Ooceraea</taxon>
    </lineage>
</organism>
<reference evidence="2 3" key="1">
    <citation type="journal article" date="2014" name="Curr. Biol.">
        <title>The genome of the clonal raider ant Cerapachys biroi.</title>
        <authorList>
            <person name="Oxley P.R."/>
            <person name="Ji L."/>
            <person name="Fetter-Pruneda I."/>
            <person name="McKenzie S.K."/>
            <person name="Li C."/>
            <person name="Hu H."/>
            <person name="Zhang G."/>
            <person name="Kronauer D.J."/>
        </authorList>
    </citation>
    <scope>NUCLEOTIDE SEQUENCE [LARGE SCALE GENOMIC DNA]</scope>
</reference>
<name>A0A026WD23_OOCBI</name>
<evidence type="ECO:0000313" key="2">
    <source>
        <dbReference type="EMBL" id="EZA52944.1"/>
    </source>
</evidence>
<sequence>MPRLRSRDQLIPRVSAPHKQVAASKRHDRGCRAARRHPENRIPTRADERGRGAGSDGAEFEKTLREGADAGTKGRPDRVRIYRDRGAR</sequence>
<proteinExistence type="predicted"/>
<feature type="compositionally biased region" description="Basic and acidic residues" evidence="1">
    <location>
        <begin position="59"/>
        <end position="88"/>
    </location>
</feature>
<evidence type="ECO:0000256" key="1">
    <source>
        <dbReference type="SAM" id="MobiDB-lite"/>
    </source>
</evidence>
<accession>A0A026WD23</accession>
<feature type="compositionally biased region" description="Basic and acidic residues" evidence="1">
    <location>
        <begin position="1"/>
        <end position="10"/>
    </location>
</feature>
<evidence type="ECO:0000313" key="3">
    <source>
        <dbReference type="Proteomes" id="UP000053097"/>
    </source>
</evidence>
<protein>
    <submittedName>
        <fullName evidence="2">Uncharacterized protein</fullName>
    </submittedName>
</protein>
<gene>
    <name evidence="2" type="ORF">X777_07414</name>
</gene>